<feature type="compositionally biased region" description="Acidic residues" evidence="1">
    <location>
        <begin position="56"/>
        <end position="68"/>
    </location>
</feature>
<dbReference type="EMBL" id="SRMA01025207">
    <property type="protein sequence ID" value="TRY97851.1"/>
    <property type="molecule type" value="Genomic_DNA"/>
</dbReference>
<evidence type="ECO:0008006" key="4">
    <source>
        <dbReference type="Google" id="ProtNLM"/>
    </source>
</evidence>
<evidence type="ECO:0000256" key="1">
    <source>
        <dbReference type="SAM" id="MobiDB-lite"/>
    </source>
</evidence>
<feature type="compositionally biased region" description="Basic residues" evidence="1">
    <location>
        <begin position="239"/>
        <end position="251"/>
    </location>
</feature>
<organism evidence="2 3">
    <name type="scientific">Danionella cerebrum</name>
    <dbReference type="NCBI Taxonomy" id="2873325"/>
    <lineage>
        <taxon>Eukaryota</taxon>
        <taxon>Metazoa</taxon>
        <taxon>Chordata</taxon>
        <taxon>Craniata</taxon>
        <taxon>Vertebrata</taxon>
        <taxon>Euteleostomi</taxon>
        <taxon>Actinopterygii</taxon>
        <taxon>Neopterygii</taxon>
        <taxon>Teleostei</taxon>
        <taxon>Ostariophysi</taxon>
        <taxon>Cypriniformes</taxon>
        <taxon>Danionidae</taxon>
        <taxon>Danioninae</taxon>
        <taxon>Danionella</taxon>
    </lineage>
</organism>
<dbReference type="PANTHER" id="PTHR15967:SF0">
    <property type="entry name" value="E2F-ASSOCIATED PHOSPHOPROTEIN"/>
    <property type="match status" value="1"/>
</dbReference>
<reference evidence="2 3" key="1">
    <citation type="journal article" date="2019" name="Sci. Data">
        <title>Hybrid genome assembly and annotation of Danionella translucida.</title>
        <authorList>
            <person name="Kadobianskyi M."/>
            <person name="Schulze L."/>
            <person name="Schuelke M."/>
            <person name="Judkewitz B."/>
        </authorList>
    </citation>
    <scope>NUCLEOTIDE SEQUENCE [LARGE SCALE GENOMIC DNA]</scope>
    <source>
        <strain evidence="2 3">Bolton</strain>
    </source>
</reference>
<dbReference type="GO" id="GO:0005634">
    <property type="term" value="C:nucleus"/>
    <property type="evidence" value="ECO:0007669"/>
    <property type="project" value="TreeGrafter"/>
</dbReference>
<comment type="caution">
    <text evidence="2">The sequence shown here is derived from an EMBL/GenBank/DDBJ whole genome shotgun (WGS) entry which is preliminary data.</text>
</comment>
<accession>A0A553R6N6</accession>
<sequence>MNRKEDYDSYEIEEPSDEEGAASSSEDELDILLHGTPEQKKKLIREYLTGESESSSGDEFEKEMEAELSDTMKNLEKSWTSAASAPGFIQDHTENSQVPGASDVVLTADKPREYDSIYFDSDSDEEATAGTSQGRQKKNHSVLSNDELLYDPDEDDRDQAWVDAKRKEYRNQRRLPPSANRRNKTQALPSSDAVLNCPACMTTLCLDCQRHEKYRTQYRAMFVMNCAINKEEVLRYKTATKRKQSRRRKRSHQESTGTTEVERESGVGLTDARLAGMDEEELYHPVKCTECSTEVAVYDKEEVYHFFNILAIFARDSPVYAGALGEDDFHLVITVAAMAVYTGYVFMPQHIMAILHYFEVVQ</sequence>
<dbReference type="InterPro" id="IPR019370">
    <property type="entry name" value="E2F-assoc_phosphoprotein"/>
</dbReference>
<dbReference type="AlphaFoldDB" id="A0A553R6N6"/>
<keyword evidence="3" id="KW-1185">Reference proteome</keyword>
<feature type="region of interest" description="Disordered" evidence="1">
    <location>
        <begin position="239"/>
        <end position="265"/>
    </location>
</feature>
<protein>
    <recommendedName>
        <fullName evidence="4">E2F-associated phosphoprotein</fullName>
    </recommendedName>
</protein>
<dbReference type="PANTHER" id="PTHR15967">
    <property type="entry name" value="E2F-ASSOCIATED PHOSPHOPROTEIN"/>
    <property type="match status" value="1"/>
</dbReference>
<dbReference type="STRING" id="623744.A0A553R6N6"/>
<feature type="compositionally biased region" description="Basic and acidic residues" evidence="1">
    <location>
        <begin position="158"/>
        <end position="171"/>
    </location>
</feature>
<feature type="region of interest" description="Disordered" evidence="1">
    <location>
        <begin position="1"/>
        <end position="104"/>
    </location>
</feature>
<feature type="compositionally biased region" description="Acidic residues" evidence="1">
    <location>
        <begin position="8"/>
        <end position="30"/>
    </location>
</feature>
<feature type="compositionally biased region" description="Acidic residues" evidence="1">
    <location>
        <begin position="148"/>
        <end position="157"/>
    </location>
</feature>
<name>A0A553R6N6_9TELE</name>
<evidence type="ECO:0000313" key="3">
    <source>
        <dbReference type="Proteomes" id="UP000316079"/>
    </source>
</evidence>
<dbReference type="Proteomes" id="UP000316079">
    <property type="component" value="Unassembled WGS sequence"/>
</dbReference>
<dbReference type="Pfam" id="PF10238">
    <property type="entry name" value="Eapp_C"/>
    <property type="match status" value="1"/>
</dbReference>
<dbReference type="OrthoDB" id="122464at2759"/>
<gene>
    <name evidence="2" type="ORF">DNTS_009864</name>
</gene>
<evidence type="ECO:0000313" key="2">
    <source>
        <dbReference type="EMBL" id="TRY97851.1"/>
    </source>
</evidence>
<feature type="region of interest" description="Disordered" evidence="1">
    <location>
        <begin position="117"/>
        <end position="188"/>
    </location>
</feature>
<proteinExistence type="predicted"/>